<feature type="region of interest" description="Disordered" evidence="2">
    <location>
        <begin position="117"/>
        <end position="136"/>
    </location>
</feature>
<dbReference type="OrthoDB" id="9793236at2"/>
<dbReference type="Pfam" id="PF00078">
    <property type="entry name" value="RVT_1"/>
    <property type="match status" value="1"/>
</dbReference>
<evidence type="ECO:0000256" key="2">
    <source>
        <dbReference type="SAM" id="MobiDB-lite"/>
    </source>
</evidence>
<dbReference type="RefSeq" id="WP_136347833.1">
    <property type="nucleotide sequence ID" value="NZ_SSOC01000003.1"/>
</dbReference>
<comment type="caution">
    <text evidence="4">The sequence shown here is derived from an EMBL/GenBank/DDBJ whole genome shotgun (WGS) entry which is preliminary data.</text>
</comment>
<gene>
    <name evidence="4" type="ORF">E6C76_08630</name>
</gene>
<reference evidence="4 5" key="1">
    <citation type="submission" date="2019-04" db="EMBL/GenBank/DDBJ databases">
        <title>Azoarcus nasutitermitis sp. nov. isolated from termite nest.</title>
        <authorList>
            <person name="Lin S.-Y."/>
            <person name="Hameed A."/>
            <person name="Hsu Y.-H."/>
            <person name="Young C.-C."/>
        </authorList>
    </citation>
    <scope>NUCLEOTIDE SEQUENCE [LARGE SCALE GENOMIC DNA]</scope>
    <source>
        <strain evidence="4 5">CC-YHH838</strain>
    </source>
</reference>
<dbReference type="InterPro" id="IPR000477">
    <property type="entry name" value="RT_dom"/>
</dbReference>
<feature type="domain" description="Reverse transcriptase" evidence="3">
    <location>
        <begin position="169"/>
        <end position="436"/>
    </location>
</feature>
<evidence type="ECO:0000313" key="5">
    <source>
        <dbReference type="Proteomes" id="UP000308430"/>
    </source>
</evidence>
<dbReference type="PANTHER" id="PTHR34047">
    <property type="entry name" value="NUCLEAR INTRON MATURASE 1, MITOCHONDRIAL-RELATED"/>
    <property type="match status" value="1"/>
</dbReference>
<dbReference type="InterPro" id="IPR043502">
    <property type="entry name" value="DNA/RNA_pol_sf"/>
</dbReference>
<dbReference type="SUPFAM" id="SSF56317">
    <property type="entry name" value="Carbon-nitrogen hydrolase"/>
    <property type="match status" value="1"/>
</dbReference>
<protein>
    <submittedName>
        <fullName evidence="4">Reverse transcriptase</fullName>
    </submittedName>
</protein>
<comment type="similarity">
    <text evidence="1">Belongs to the bacterial reverse transcriptase family.</text>
</comment>
<accession>A0A4S4B1Q8</accession>
<dbReference type="PROSITE" id="PS50878">
    <property type="entry name" value="RT_POL"/>
    <property type="match status" value="1"/>
</dbReference>
<dbReference type="InterPro" id="IPR051083">
    <property type="entry name" value="GrpII_Intron_Splice-Mob/Def"/>
</dbReference>
<evidence type="ECO:0000313" key="4">
    <source>
        <dbReference type="EMBL" id="THF65627.1"/>
    </source>
</evidence>
<dbReference type="PANTHER" id="PTHR34047:SF8">
    <property type="entry name" value="PROTEIN YKFC"/>
    <property type="match status" value="1"/>
</dbReference>
<name>A0A4S4B1Q8_9RHOO</name>
<evidence type="ECO:0000256" key="1">
    <source>
        <dbReference type="ARBA" id="ARBA00034120"/>
    </source>
</evidence>
<sequence length="1323" mass="147602">MSIIKEEYRDLPPRGDKLCDVVVLAQAWKKSHTYIRRHNWYADVLELDASTIDLENQLKQWTVEVCQADFRPKDLQLVPAPKNAHWWFRPTPTITSAQLLELNVDDLGSEPTFDDWTPSEPSLGENPGVQTEQEQPRLKLRPLAHLSIRDQTLATAVMMCLAEAVESAQGDTTGADIGAMRASGVVSYGNRLHCTWEANAGVRPRAKFSWGNSRTYRQYFQDYRAFLARPRRVCADLAHQLRPRRELFVVSLDIKSFFDHVDRDALLAELKVFEEEHQSEHGLPDWVAADAQFWERVARIFSWQWRADDQQEAALIRGEEHQELELGLPQGLVASGFLANAYLIRFDRDMQKSAADGAMVGGDVKLLDYCRYVDDMRLVVEAKSGAGGLGQAALLGHVKSYVTSVLKAHCERIGARRSLELSLDKCVTTSYRAISAQSHVSALMEMLNAELSGTFDLESLAQAAGGLDGLLWVSEQIESVADPAPSRLGLATVAVPNTDVRDDTVKRFVATRIVQLMRHRLAMTHLESPAGSSETISDHVTQGVVLSHEFESTARKLIKCWAENPALVLLLRCGLDLFPHPRLLSPVTEALSIKLFDVAADLDAAKRRQVRVAEYVLADLLRAGAVETGFREPEDYPEGVDIQGYREDLGGIARRILTERTSSPWYLRQQAHLYLASIGDASLAMVVEVAPEVQTYAALQRAALFESVRGEALRDVIPLAIVAQQLQPNVRRFGVWLSEGLRRTDDEGIREAVVQSVALSRPDLLMAALSGRRAANWRQFVPAALVQASKRTSNSRRPQAKLKGAQSLLQIISEPSNLFDQENALLMLIDALLRYQGVEEQLSAGKSAVDIMLRCEDWQKLSEMPEQPGFLHVESIEGGDATNPLYDSPPWVAPEKAWLYGLGRILRSALTGEFDFTSRRYLVTEEVGRYSGLRSTWFKRRFGLLNSGRGLLDEPGPVSPWLSSLLSTLLQWPGVEFRANAASAAGDVRTAAELLALVQERIVAQRRLFGHRSKTPMYVVPVDDHEPLQDRPLRVAIVQPMRPRREEFDDKDPTHWTPGTLAEHRRHLAEVCRLTHQKLKTWSSASSATTSNKSDDPVVDVILFPELAVHPEHVFLLRRLSDKIRANIFTGLTFLHSRKAGGIVNQGLWLIRTESAGHGRAFQYAWQGKQHPMKDEVRMGVKGHRPHVTLVELPIGAKTRTRIAAAICYDATDLDLVADLRDRSDMFLVAALNQDVQTFDNMVAALHFHMYQPVVLANSGEFGGSTAQVPLPKHERLIAHVHGNQQVAVSVFEVDPSLFKSTSIAKAPKALKAPPAGYKGRPR</sequence>
<dbReference type="EMBL" id="SSOC01000003">
    <property type="protein sequence ID" value="THF65627.1"/>
    <property type="molecule type" value="Genomic_DNA"/>
</dbReference>
<dbReference type="Proteomes" id="UP000308430">
    <property type="component" value="Unassembled WGS sequence"/>
</dbReference>
<evidence type="ECO:0000259" key="3">
    <source>
        <dbReference type="PROSITE" id="PS50878"/>
    </source>
</evidence>
<keyword evidence="4" id="KW-0695">RNA-directed DNA polymerase</keyword>
<keyword evidence="5" id="KW-1185">Reference proteome</keyword>
<dbReference type="CDD" id="cd01646">
    <property type="entry name" value="RT_Bac_retron_I"/>
    <property type="match status" value="1"/>
</dbReference>
<keyword evidence="4" id="KW-0548">Nucleotidyltransferase</keyword>
<proteinExistence type="inferred from homology"/>
<dbReference type="GO" id="GO:0003964">
    <property type="term" value="F:RNA-directed DNA polymerase activity"/>
    <property type="evidence" value="ECO:0007669"/>
    <property type="project" value="UniProtKB-KW"/>
</dbReference>
<organism evidence="4 5">
    <name type="scientific">Pseudothauera nasutitermitis</name>
    <dbReference type="NCBI Taxonomy" id="2565930"/>
    <lineage>
        <taxon>Bacteria</taxon>
        <taxon>Pseudomonadati</taxon>
        <taxon>Pseudomonadota</taxon>
        <taxon>Betaproteobacteria</taxon>
        <taxon>Rhodocyclales</taxon>
        <taxon>Zoogloeaceae</taxon>
        <taxon>Pseudothauera</taxon>
    </lineage>
</organism>
<keyword evidence="4" id="KW-0808">Transferase</keyword>
<dbReference type="SUPFAM" id="SSF56672">
    <property type="entry name" value="DNA/RNA polymerases"/>
    <property type="match status" value="1"/>
</dbReference>
<dbReference type="InterPro" id="IPR036526">
    <property type="entry name" value="C-N_Hydrolase_sf"/>
</dbReference>